<dbReference type="InterPro" id="IPR005819">
    <property type="entry name" value="H1/H5"/>
</dbReference>
<dbReference type="GO" id="GO:0003690">
    <property type="term" value="F:double-stranded DNA binding"/>
    <property type="evidence" value="ECO:0007669"/>
    <property type="project" value="TreeGrafter"/>
</dbReference>
<keyword evidence="11" id="KW-1185">Reference proteome</keyword>
<dbReference type="PANTHER" id="PTHR11467:SF36">
    <property type="entry name" value="HISTONE 24-RELATED"/>
    <property type="match status" value="1"/>
</dbReference>
<dbReference type="FunFam" id="1.10.10.10:FF:000140">
    <property type="entry name" value="Histone H1.0"/>
    <property type="match status" value="1"/>
</dbReference>
<organism evidence="10 11">
    <name type="scientific">Saccharomycopsis crataegensis</name>
    <dbReference type="NCBI Taxonomy" id="43959"/>
    <lineage>
        <taxon>Eukaryota</taxon>
        <taxon>Fungi</taxon>
        <taxon>Dikarya</taxon>
        <taxon>Ascomycota</taxon>
        <taxon>Saccharomycotina</taxon>
        <taxon>Saccharomycetes</taxon>
        <taxon>Saccharomycopsidaceae</taxon>
        <taxon>Saccharomycopsis</taxon>
    </lineage>
</organism>
<dbReference type="Pfam" id="PF00538">
    <property type="entry name" value="Linker_histone"/>
    <property type="match status" value="1"/>
</dbReference>
<evidence type="ECO:0000313" key="10">
    <source>
        <dbReference type="EMBL" id="GMM34264.1"/>
    </source>
</evidence>
<gene>
    <name evidence="10" type="ORF">DASC09_015890</name>
</gene>
<dbReference type="Gene3D" id="1.10.10.10">
    <property type="entry name" value="Winged helix-like DNA-binding domain superfamily/Winged helix DNA-binding domain"/>
    <property type="match status" value="1"/>
</dbReference>
<evidence type="ECO:0000256" key="7">
    <source>
        <dbReference type="RuleBase" id="RU003894"/>
    </source>
</evidence>
<dbReference type="GO" id="GO:0000786">
    <property type="term" value="C:nucleosome"/>
    <property type="evidence" value="ECO:0007669"/>
    <property type="project" value="InterPro"/>
</dbReference>
<dbReference type="GO" id="GO:0045910">
    <property type="term" value="P:negative regulation of DNA recombination"/>
    <property type="evidence" value="ECO:0007669"/>
    <property type="project" value="TreeGrafter"/>
</dbReference>
<dbReference type="GO" id="GO:0006334">
    <property type="term" value="P:nucleosome assembly"/>
    <property type="evidence" value="ECO:0007669"/>
    <property type="project" value="InterPro"/>
</dbReference>
<dbReference type="CDD" id="cd00073">
    <property type="entry name" value="H15"/>
    <property type="match status" value="1"/>
</dbReference>
<dbReference type="GO" id="GO:0031492">
    <property type="term" value="F:nucleosomal DNA binding"/>
    <property type="evidence" value="ECO:0007669"/>
    <property type="project" value="TreeGrafter"/>
</dbReference>
<dbReference type="InterPro" id="IPR036388">
    <property type="entry name" value="WH-like_DNA-bd_sf"/>
</dbReference>
<evidence type="ECO:0000256" key="6">
    <source>
        <dbReference type="ARBA" id="ARBA00023242"/>
    </source>
</evidence>
<dbReference type="GO" id="GO:0030261">
    <property type="term" value="P:chromosome condensation"/>
    <property type="evidence" value="ECO:0007669"/>
    <property type="project" value="TreeGrafter"/>
</dbReference>
<feature type="compositionally biased region" description="Low complexity" evidence="8">
    <location>
        <begin position="100"/>
        <end position="144"/>
    </location>
</feature>
<feature type="region of interest" description="Disordered" evidence="8">
    <location>
        <begin position="70"/>
        <end position="167"/>
    </location>
</feature>
<dbReference type="GO" id="GO:0030527">
    <property type="term" value="F:structural constituent of chromatin"/>
    <property type="evidence" value="ECO:0007669"/>
    <property type="project" value="InterPro"/>
</dbReference>
<evidence type="ECO:0000259" key="9">
    <source>
        <dbReference type="PROSITE" id="PS51504"/>
    </source>
</evidence>
<dbReference type="InterPro" id="IPR005818">
    <property type="entry name" value="Histone_H1/H5_H15"/>
</dbReference>
<dbReference type="PRINTS" id="PR00624">
    <property type="entry name" value="HISTONEH5"/>
</dbReference>
<keyword evidence="6 7" id="KW-0539">Nucleus</keyword>
<dbReference type="GeneID" id="90072243"/>
<comment type="subcellular location">
    <subcellularLocation>
        <location evidence="2">Chromosome</location>
    </subcellularLocation>
    <subcellularLocation>
        <location evidence="1 7">Nucleus</location>
    </subcellularLocation>
</comment>
<dbReference type="InterPro" id="IPR036390">
    <property type="entry name" value="WH_DNA-bd_sf"/>
</dbReference>
<proteinExistence type="inferred from homology"/>
<dbReference type="SMART" id="SM00526">
    <property type="entry name" value="H15"/>
    <property type="match status" value="1"/>
</dbReference>
<reference evidence="10 11" key="1">
    <citation type="journal article" date="2023" name="Elife">
        <title>Identification of key yeast species and microbe-microbe interactions impacting larval growth of Drosophila in the wild.</title>
        <authorList>
            <person name="Mure A."/>
            <person name="Sugiura Y."/>
            <person name="Maeda R."/>
            <person name="Honda K."/>
            <person name="Sakurai N."/>
            <person name="Takahashi Y."/>
            <person name="Watada M."/>
            <person name="Katoh T."/>
            <person name="Gotoh A."/>
            <person name="Gotoh Y."/>
            <person name="Taniguchi I."/>
            <person name="Nakamura K."/>
            <person name="Hayashi T."/>
            <person name="Katayama T."/>
            <person name="Uemura T."/>
            <person name="Hattori Y."/>
        </authorList>
    </citation>
    <scope>NUCLEOTIDE SEQUENCE [LARGE SCALE GENOMIC DNA]</scope>
    <source>
        <strain evidence="10 11">SC-9</strain>
    </source>
</reference>
<dbReference type="RefSeq" id="XP_064851264.1">
    <property type="nucleotide sequence ID" value="XM_064995192.1"/>
</dbReference>
<comment type="similarity">
    <text evidence="7">Belongs to the histone H1/H5 family.</text>
</comment>
<dbReference type="GO" id="GO:0005634">
    <property type="term" value="C:nucleus"/>
    <property type="evidence" value="ECO:0007669"/>
    <property type="project" value="UniProtKB-SubCell"/>
</dbReference>
<accession>A0AAV5QHY9</accession>
<protein>
    <recommendedName>
        <fullName evidence="3">Histone H1</fullName>
    </recommendedName>
</protein>
<evidence type="ECO:0000256" key="3">
    <source>
        <dbReference type="ARBA" id="ARBA00020833"/>
    </source>
</evidence>
<evidence type="ECO:0000256" key="8">
    <source>
        <dbReference type="SAM" id="MobiDB-lite"/>
    </source>
</evidence>
<comment type="caution">
    <text evidence="10">The sequence shown here is derived from an EMBL/GenBank/DDBJ whole genome shotgun (WGS) entry which is preliminary data.</text>
</comment>
<keyword evidence="4 7" id="KW-0158">Chromosome</keyword>
<dbReference type="EMBL" id="BTFZ01000002">
    <property type="protein sequence ID" value="GMM34264.1"/>
    <property type="molecule type" value="Genomic_DNA"/>
</dbReference>
<evidence type="ECO:0000256" key="5">
    <source>
        <dbReference type="ARBA" id="ARBA00023125"/>
    </source>
</evidence>
<evidence type="ECO:0000313" key="11">
    <source>
        <dbReference type="Proteomes" id="UP001360560"/>
    </source>
</evidence>
<sequence length="167" mass="17780">MAKAVAAAAKKPEHPTYKDMIKEAITVLKERNGSSRQALKKYLQANYKMTASNFDAQFNLALRRGVDKGDFIQPKGPSGPVKLAKKEPVKKTTEKKVAKVVKPTAPKKTVTPKKATAAKKAVAAPKKAAPKKAAATKKVASSKKAAPKKAAPKKAVSKKAAPKKAKK</sequence>
<feature type="domain" description="H15" evidence="9">
    <location>
        <begin position="13"/>
        <end position="85"/>
    </location>
</feature>
<evidence type="ECO:0000256" key="2">
    <source>
        <dbReference type="ARBA" id="ARBA00004286"/>
    </source>
</evidence>
<keyword evidence="5 7" id="KW-0238">DNA-binding</keyword>
<name>A0AAV5QHY9_9ASCO</name>
<evidence type="ECO:0000256" key="1">
    <source>
        <dbReference type="ARBA" id="ARBA00004123"/>
    </source>
</evidence>
<dbReference type="PROSITE" id="PS51504">
    <property type="entry name" value="H15"/>
    <property type="match status" value="1"/>
</dbReference>
<feature type="compositionally biased region" description="Basic and acidic residues" evidence="8">
    <location>
        <begin position="84"/>
        <end position="97"/>
    </location>
</feature>
<dbReference type="AlphaFoldDB" id="A0AAV5QHY9"/>
<dbReference type="Proteomes" id="UP001360560">
    <property type="component" value="Unassembled WGS sequence"/>
</dbReference>
<dbReference type="PANTHER" id="PTHR11467">
    <property type="entry name" value="HISTONE H1"/>
    <property type="match status" value="1"/>
</dbReference>
<dbReference type="SUPFAM" id="SSF46785">
    <property type="entry name" value="Winged helix' DNA-binding domain"/>
    <property type="match status" value="1"/>
</dbReference>
<evidence type="ECO:0000256" key="4">
    <source>
        <dbReference type="ARBA" id="ARBA00022454"/>
    </source>
</evidence>
<feature type="compositionally biased region" description="Basic residues" evidence="8">
    <location>
        <begin position="145"/>
        <end position="167"/>
    </location>
</feature>